<dbReference type="Proteomes" id="UP000030889">
    <property type="component" value="Unassembled WGS sequence"/>
</dbReference>
<reference evidence="1 2" key="1">
    <citation type="submission" date="2014-09" db="EMBL/GenBank/DDBJ databases">
        <title>Alistipes sp. 627, sp. nov., a novel member of the family Rikenellaceae isolated from human faeces.</title>
        <authorList>
            <person name="Shkoporov A.N."/>
            <person name="Chaplin A.V."/>
            <person name="Motuzova O.V."/>
            <person name="Kafarskaia L.I."/>
            <person name="Khokhlova E.V."/>
            <person name="Efimov B.A."/>
        </authorList>
    </citation>
    <scope>NUCLEOTIDE SEQUENCE [LARGE SCALE GENOMIC DNA]</scope>
    <source>
        <strain evidence="1 2">627</strain>
    </source>
</reference>
<dbReference type="RefSeq" id="WP_035473139.1">
    <property type="nucleotide sequence ID" value="NZ_JRGF01000006.1"/>
</dbReference>
<dbReference type="EMBL" id="JRGF01000006">
    <property type="protein sequence ID" value="KHE42048.1"/>
    <property type="molecule type" value="Genomic_DNA"/>
</dbReference>
<keyword evidence="2" id="KW-1185">Reference proteome</keyword>
<dbReference type="InterPro" id="IPR024047">
    <property type="entry name" value="MM3350-like_sf"/>
</dbReference>
<evidence type="ECO:0000313" key="2">
    <source>
        <dbReference type="Proteomes" id="UP000030889"/>
    </source>
</evidence>
<name>A0ABR4YJY0_9BACT</name>
<proteinExistence type="predicted"/>
<accession>A0ABR4YJY0</accession>
<evidence type="ECO:0000313" key="1">
    <source>
        <dbReference type="EMBL" id="KHE42048.1"/>
    </source>
</evidence>
<comment type="caution">
    <text evidence="1">The sequence shown here is derived from an EMBL/GenBank/DDBJ whole genome shotgun (WGS) entry which is preliminary data.</text>
</comment>
<organism evidence="1 2">
    <name type="scientific">Alistipes inops</name>
    <dbReference type="NCBI Taxonomy" id="1501391"/>
    <lineage>
        <taxon>Bacteria</taxon>
        <taxon>Pseudomonadati</taxon>
        <taxon>Bacteroidota</taxon>
        <taxon>Bacteroidia</taxon>
        <taxon>Bacteroidales</taxon>
        <taxon>Rikenellaceae</taxon>
        <taxon>Alistipes</taxon>
    </lineage>
</organism>
<dbReference type="Gene3D" id="3.10.290.30">
    <property type="entry name" value="MM3350-like"/>
    <property type="match status" value="1"/>
</dbReference>
<gene>
    <name evidence="1" type="ORF">LG35_05670</name>
</gene>
<sequence length="171" mass="18991">MIFKLRMLSGETDGFVREYEVPESTDLLQLHDLVCGDLGYDPFNFSSFFAADSGWNKLQEYTLEDMQDCDAGIAALPMEGTRLCDVLASGVSRLIFVFDMLSARELFLEVADFKPEEEAVLYPRVALSVGTPPAQTGAGIEADEENDPFSDMMEEFADFEGTEDDGFGDDF</sequence>
<protein>
    <submittedName>
        <fullName evidence="1">Uncharacterized protein</fullName>
    </submittedName>
</protein>
<dbReference type="SUPFAM" id="SSF159941">
    <property type="entry name" value="MM3350-like"/>
    <property type="match status" value="1"/>
</dbReference>